<reference evidence="2 3" key="1">
    <citation type="submission" date="2021-03" db="EMBL/GenBank/DDBJ databases">
        <title>Glycomyces sp. nov., a novel actinomycete isolated from soil.</title>
        <authorList>
            <person name="Yang X."/>
            <person name="Xu X."/>
        </authorList>
    </citation>
    <scope>NUCLEOTIDE SEQUENCE [LARGE SCALE GENOMIC DNA]</scope>
    <source>
        <strain evidence="2 3">NEAU-S30</strain>
    </source>
</reference>
<protein>
    <submittedName>
        <fullName evidence="2">DivIVA domain-containing protein</fullName>
    </submittedName>
</protein>
<evidence type="ECO:0000256" key="1">
    <source>
        <dbReference type="SAM" id="MobiDB-lite"/>
    </source>
</evidence>
<feature type="compositionally biased region" description="Gly residues" evidence="1">
    <location>
        <begin position="506"/>
        <end position="516"/>
    </location>
</feature>
<dbReference type="NCBIfam" id="TIGR03544">
    <property type="entry name" value="DivI1A_domain"/>
    <property type="match status" value="2"/>
</dbReference>
<name>A0ABS3U4D5_9ACTN</name>
<sequence length="729" mass="75599">MASHGDRFRRRALSRGYKVDEVDAFLDRVEATLAGEPVGSPVSADEVDDVVFRVRFGGYDEWQVDVYLDRVARQLAELEERGVLGTAPAPDYGKAEVGAAPAPPMQAAPGSRRAPEPQATQVIPAATQAIPAHEMMAAREMAPPPPAPEPVGRGRGGRAAAPAPQDNEGFGDLRGGDDEGFGFLAGPPDDDYDDPFAQRGGANHGLSAERGGGQDFGRGGQDFGPGPNDFSPGQGDFGRGGPDFGAPANDFGPPQNDFGPPQGDFAGQRGANGSNGFGPRGGAPEPGFGNEYGAPRAPEPARGDFAPPTQAVPRAGMPMHDGPQAGPIPHGATEQLPLQSDPRRGGGFGQPSAPNDVPAPFGQNDAPAGFGPGGDGPGGFGPNDGPGYGQGEGVYGQGRRSAPEPAPGFGAAYDDEFSDTGSRRGMPQQPPMQQPPMQGGHQGPPSGAIPRADRYAPPEPEPMPPAAPTQAIPQNLVNGMGQNPMGRPEPQQSDPYGGPRGRDYGQPGGGGFGQQGGQQPQEDTGYGRRAAAPSPPMQPQGFDRGPQHEPTGGFGAPAGPPPGPADGPGFGPQGGPQGAPPAPPVDNTGGFGQQGGAPRGAATPPDFGRRNPYEGRGAFEAPGRHGREEMTTEMRASDSPFTPDDVQRLEQMRRAFQPRRFGSGYDPSQVDQMFDAVSAAMTGRNPVPLSDRELDTSQFSLVQGGYFEAEVDSALREVREMFARRGMMH</sequence>
<feature type="compositionally biased region" description="Gly residues" evidence="1">
    <location>
        <begin position="566"/>
        <end position="577"/>
    </location>
</feature>
<accession>A0ABS3U4D5</accession>
<dbReference type="InterPro" id="IPR019933">
    <property type="entry name" value="DivIVA_domain"/>
</dbReference>
<comment type="caution">
    <text evidence="2">The sequence shown here is derived from an EMBL/GenBank/DDBJ whole genome shotgun (WGS) entry which is preliminary data.</text>
</comment>
<feature type="compositionally biased region" description="Gly residues" evidence="1">
    <location>
        <begin position="370"/>
        <end position="396"/>
    </location>
</feature>
<proteinExistence type="predicted"/>
<feature type="compositionally biased region" description="Polar residues" evidence="1">
    <location>
        <begin position="471"/>
        <end position="481"/>
    </location>
</feature>
<feature type="region of interest" description="Disordered" evidence="1">
    <location>
        <begin position="94"/>
        <end position="114"/>
    </location>
</feature>
<evidence type="ECO:0000313" key="3">
    <source>
        <dbReference type="Proteomes" id="UP000681341"/>
    </source>
</evidence>
<gene>
    <name evidence="2" type="ORF">J5V16_12470</name>
</gene>
<dbReference type="Proteomes" id="UP000681341">
    <property type="component" value="Unassembled WGS sequence"/>
</dbReference>
<feature type="compositionally biased region" description="Basic and acidic residues" evidence="1">
    <location>
        <begin position="622"/>
        <end position="636"/>
    </location>
</feature>
<keyword evidence="3" id="KW-1185">Reference proteome</keyword>
<feature type="compositionally biased region" description="Gly residues" evidence="1">
    <location>
        <begin position="589"/>
        <end position="598"/>
    </location>
</feature>
<evidence type="ECO:0000313" key="2">
    <source>
        <dbReference type="EMBL" id="MBO3733642.1"/>
    </source>
</evidence>
<dbReference type="Gene3D" id="6.10.250.660">
    <property type="match status" value="2"/>
</dbReference>
<feature type="region of interest" description="Disordered" evidence="1">
    <location>
        <begin position="141"/>
        <end position="643"/>
    </location>
</feature>
<feature type="compositionally biased region" description="Gly residues" evidence="1">
    <location>
        <begin position="210"/>
        <end position="223"/>
    </location>
</feature>
<feature type="compositionally biased region" description="Low complexity" evidence="1">
    <location>
        <begin position="435"/>
        <end position="445"/>
    </location>
</feature>
<feature type="compositionally biased region" description="Pro residues" evidence="1">
    <location>
        <begin position="457"/>
        <end position="467"/>
    </location>
</feature>
<dbReference type="EMBL" id="JAGFNP010000005">
    <property type="protein sequence ID" value="MBO3733642.1"/>
    <property type="molecule type" value="Genomic_DNA"/>
</dbReference>
<organism evidence="2 3">
    <name type="scientific">Glycomyces niveus</name>
    <dbReference type="NCBI Taxonomy" id="2820287"/>
    <lineage>
        <taxon>Bacteria</taxon>
        <taxon>Bacillati</taxon>
        <taxon>Actinomycetota</taxon>
        <taxon>Actinomycetes</taxon>
        <taxon>Glycomycetales</taxon>
        <taxon>Glycomycetaceae</taxon>
        <taxon>Glycomyces</taxon>
    </lineage>
</organism>